<dbReference type="RefSeq" id="WP_119737048.1">
    <property type="nucleotide sequence ID" value="NZ_QYUN01000002.1"/>
</dbReference>
<name>A0A418WZ70_9BURK</name>
<dbReference type="SUPFAM" id="SSF51126">
    <property type="entry name" value="Pectin lyase-like"/>
    <property type="match status" value="2"/>
</dbReference>
<reference evidence="4 5" key="1">
    <citation type="submission" date="2018-09" db="EMBL/GenBank/DDBJ databases">
        <authorList>
            <person name="Zhu H."/>
        </authorList>
    </citation>
    <scope>NUCLEOTIDE SEQUENCE [LARGE SCALE GENOMIC DNA]</scope>
    <source>
        <strain evidence="4 5">K2R10-39</strain>
    </source>
</reference>
<evidence type="ECO:0000259" key="3">
    <source>
        <dbReference type="PROSITE" id="PS51208"/>
    </source>
</evidence>
<dbReference type="Pfam" id="PF12951">
    <property type="entry name" value="PATR"/>
    <property type="match status" value="2"/>
</dbReference>
<gene>
    <name evidence="4" type="ORF">D3870_04580</name>
</gene>
<keyword evidence="1" id="KW-0732">Signal</keyword>
<evidence type="ECO:0000256" key="1">
    <source>
        <dbReference type="ARBA" id="ARBA00022729"/>
    </source>
</evidence>
<dbReference type="InterPro" id="IPR024973">
    <property type="entry name" value="ESPR"/>
</dbReference>
<evidence type="ECO:0000313" key="5">
    <source>
        <dbReference type="Proteomes" id="UP000285190"/>
    </source>
</evidence>
<dbReference type="InterPro" id="IPR036709">
    <property type="entry name" value="Autotransporte_beta_dom_sf"/>
</dbReference>
<dbReference type="InterPro" id="IPR013425">
    <property type="entry name" value="Autotrns_rpt"/>
</dbReference>
<evidence type="ECO:0000313" key="4">
    <source>
        <dbReference type="EMBL" id="RJG05393.1"/>
    </source>
</evidence>
<dbReference type="Proteomes" id="UP000285190">
    <property type="component" value="Unassembled WGS sequence"/>
</dbReference>
<keyword evidence="5" id="KW-1185">Reference proteome</keyword>
<sequence>MNHIYRLVWNKKRNMLVAVAEVASSQGKDANGETTSTGVKKQGREESGKCAHLTGKTSLLGAAILSIFPLVSLAQAPVPHYNDGYLTLSDGDGSNATAANWALTNDGILDISNTNSGSSLQSLGGSGGVILGDMTLTLSNANDTFVGSLSGSGGLAITGGTEILSGNNDYIGVTTIGTNSVLGLSGSGAIAHSFGLDNNGIFDISATNAGASIQSLSGSGAVILGGQTLTLTNASGTFAGSLSGSGGLAITGGTEVLSEINSYTGATNIGQGGTLVLAGNGSIADSSGVANNGTFNIAATAGGASVQSLSGSGAVILGGQTLTLTNASGTFAGSLSGSGGLAITGGIETLSGNNTYTGGTTVANGAILKVSSNANLGAPSSALTLNDGTLQANGNITMARDITLTNSGTFDVGNTFTVTNTSSASGSGTLIKNGGGTLILGGSVSNSGGVQVNQGTLGLNGNNTYTGGTTINGGTVKVGADNNLGAVSSNVTLNGGRLQTTASFTSDRDLAITSQNGAIDTVGADNTLTWTGNLSGSGRLTKEGDGTLILGGDNAGGQGSGNTVGSGWTGGLTLNGGLVKVTNSYGLGWGTVIWNGGTIQATVDILTGQNLAVGLGTGIDTAANTTTTLSGNIVSTGGGSGCFTKTGLGTLNVAGNAAFNSTCVLAGRLLANGSLDSMVTVEQGGTLGGSGVINGPVLVRGTLSPGNSPGMLTANSTVTMAPGSTFKEDIAGTQQASASTPIGVTGYYSYLHVTGNNQFVIQPGVTLAPALKNIFSVGEAGYGSTPFVPSIGQGYRIITADGGISGRFDTLAQPDGLAADTRMAVFYNVGGSNSIDLKVLPLSYSAWLKGANANSRSAAAALDQITDLEQSGTGSTAQSQLLYVAASQNAGTLSNFVKGLSGEVHGALAAATPQAGWAVQNIVGKHLADSQGAGANRNTDRALWIDLNGNHGNWSGDDTASGFSANRTQFTLGADVLETAGARLGFGFSHANSNVSADMGSGSVKQNMGFVYGQYGWNGFIVDGLASYGRDNAESNRADPTASAPVLATNADGNSSLIGIGLRAPWQFNGATYEPFARLTFQRVKRDAANEGSASAAALGLNGFSSTGTRLVAGLAGASGKTDPLATRYTYKFSVGVGVDGGDLSRVSQQATLAGVATTISAPNVGRVFLQGGVTGTMQLNRQSYVYLGLTGEARSGYTDIGGNVGVRVSF</sequence>
<dbReference type="Pfam" id="PF13018">
    <property type="entry name" value="ESPR"/>
    <property type="match status" value="1"/>
</dbReference>
<evidence type="ECO:0000256" key="2">
    <source>
        <dbReference type="SAM" id="MobiDB-lite"/>
    </source>
</evidence>
<dbReference type="AlphaFoldDB" id="A0A418WZ70"/>
<organism evidence="4 5">
    <name type="scientific">Noviherbaspirillum cavernae</name>
    <dbReference type="NCBI Taxonomy" id="2320862"/>
    <lineage>
        <taxon>Bacteria</taxon>
        <taxon>Pseudomonadati</taxon>
        <taxon>Pseudomonadota</taxon>
        <taxon>Betaproteobacteria</taxon>
        <taxon>Burkholderiales</taxon>
        <taxon>Oxalobacteraceae</taxon>
        <taxon>Noviherbaspirillum</taxon>
    </lineage>
</organism>
<comment type="caution">
    <text evidence="4">The sequence shown here is derived from an EMBL/GenBank/DDBJ whole genome shotgun (WGS) entry which is preliminary data.</text>
</comment>
<dbReference type="OrthoDB" id="8767398at2"/>
<feature type="compositionally biased region" description="Polar residues" evidence="2">
    <location>
        <begin position="26"/>
        <end position="39"/>
    </location>
</feature>
<accession>A0A418WZ70</accession>
<feature type="domain" description="Autotransporter" evidence="3">
    <location>
        <begin position="936"/>
        <end position="1211"/>
    </location>
</feature>
<dbReference type="SMART" id="SM00869">
    <property type="entry name" value="Autotransporter"/>
    <property type="match status" value="1"/>
</dbReference>
<dbReference type="NCBIfam" id="TIGR02601">
    <property type="entry name" value="autotrns_rpt"/>
    <property type="match status" value="1"/>
</dbReference>
<dbReference type="Pfam" id="PF03797">
    <property type="entry name" value="Autotransporter"/>
    <property type="match status" value="1"/>
</dbReference>
<dbReference type="SUPFAM" id="SSF103515">
    <property type="entry name" value="Autotransporter"/>
    <property type="match status" value="1"/>
</dbReference>
<dbReference type="InterPro" id="IPR005546">
    <property type="entry name" value="Autotransporte_beta"/>
</dbReference>
<dbReference type="EMBL" id="QYUN01000002">
    <property type="protein sequence ID" value="RJG05393.1"/>
    <property type="molecule type" value="Genomic_DNA"/>
</dbReference>
<feature type="region of interest" description="Disordered" evidence="2">
    <location>
        <begin position="26"/>
        <end position="47"/>
    </location>
</feature>
<proteinExistence type="predicted"/>
<dbReference type="InterPro" id="IPR011050">
    <property type="entry name" value="Pectin_lyase_fold/virulence"/>
</dbReference>
<dbReference type="Gene3D" id="2.40.128.130">
    <property type="entry name" value="Autotransporter beta-domain"/>
    <property type="match status" value="1"/>
</dbReference>
<protein>
    <submittedName>
        <fullName evidence="4">Autotransporter domain-containing protein</fullName>
    </submittedName>
</protein>
<dbReference type="PROSITE" id="PS51208">
    <property type="entry name" value="AUTOTRANSPORTER"/>
    <property type="match status" value="1"/>
</dbReference>